<feature type="region of interest" description="Disordered" evidence="1">
    <location>
        <begin position="368"/>
        <end position="389"/>
    </location>
</feature>
<keyword evidence="2" id="KW-1133">Transmembrane helix</keyword>
<evidence type="ECO:0000256" key="2">
    <source>
        <dbReference type="SAM" id="Phobius"/>
    </source>
</evidence>
<dbReference type="InterPro" id="IPR042099">
    <property type="entry name" value="ANL_N_sf"/>
</dbReference>
<keyword evidence="5" id="KW-1185">Reference proteome</keyword>
<feature type="transmembrane region" description="Helical" evidence="2">
    <location>
        <begin position="719"/>
        <end position="741"/>
    </location>
</feature>
<dbReference type="Proteomes" id="UP001515480">
    <property type="component" value="Unassembled WGS sequence"/>
</dbReference>
<comment type="caution">
    <text evidence="4">The sequence shown here is derived from an EMBL/GenBank/DDBJ whole genome shotgun (WGS) entry which is preliminary data.</text>
</comment>
<dbReference type="EMBL" id="JBGBPQ010000012">
    <property type="protein sequence ID" value="KAL1514677.1"/>
    <property type="molecule type" value="Genomic_DNA"/>
</dbReference>
<feature type="transmembrane region" description="Helical" evidence="2">
    <location>
        <begin position="516"/>
        <end position="533"/>
    </location>
</feature>
<dbReference type="Gene3D" id="3.40.50.12780">
    <property type="entry name" value="N-terminal domain of ligase-like"/>
    <property type="match status" value="1"/>
</dbReference>
<evidence type="ECO:0000313" key="5">
    <source>
        <dbReference type="Proteomes" id="UP001515480"/>
    </source>
</evidence>
<keyword evidence="2" id="KW-0812">Transmembrane</keyword>
<evidence type="ECO:0000313" key="4">
    <source>
        <dbReference type="EMBL" id="KAL1514677.1"/>
    </source>
</evidence>
<name>A0AB34J5R5_PRYPA</name>
<dbReference type="SUPFAM" id="SSF56801">
    <property type="entry name" value="Acetyl-CoA synthetase-like"/>
    <property type="match status" value="1"/>
</dbReference>
<dbReference type="AlphaFoldDB" id="A0AB34J5R5"/>
<reference evidence="4 5" key="1">
    <citation type="journal article" date="2024" name="Science">
        <title>Giant polyketide synthase enzymes in the biosynthesis of giant marine polyether toxins.</title>
        <authorList>
            <person name="Fallon T.R."/>
            <person name="Shende V.V."/>
            <person name="Wierzbicki I.H."/>
            <person name="Pendleton A.L."/>
            <person name="Watervoot N.F."/>
            <person name="Auber R.P."/>
            <person name="Gonzalez D.J."/>
            <person name="Wisecaver J.H."/>
            <person name="Moore B.S."/>
        </authorList>
    </citation>
    <scope>NUCLEOTIDE SEQUENCE [LARGE SCALE GENOMIC DNA]</scope>
    <source>
        <strain evidence="4 5">12B1</strain>
    </source>
</reference>
<feature type="domain" description="AMP-dependent synthetase/ligase" evidence="3">
    <location>
        <begin position="8"/>
        <end position="140"/>
    </location>
</feature>
<gene>
    <name evidence="4" type="ORF">AB1Y20_003765</name>
</gene>
<feature type="transmembrane region" description="Helical" evidence="2">
    <location>
        <begin position="398"/>
        <end position="417"/>
    </location>
</feature>
<dbReference type="InterPro" id="IPR000873">
    <property type="entry name" value="AMP-dep_synth/lig_dom"/>
</dbReference>
<accession>A0AB34J5R5</accession>
<sequence>MYTCNLATPWQVLGFCMHFLMALYTGSRLVDDAGCMRRPLTAALVARAVAEARPTVVSLAVVLWQRLAGLLNSGEVERGAFASVRLAVWGGAQLSAHTATTLRSYGIPLLATYGQTETCAYALVGRLDETESYAAMLPLSPHVSYLLRQNVPSNVHGHAMLGIGELVLVGYFGARRSAALATSAPESERVAQYYSTGDLFKEVVVDGQRMLEHVCRADDVLAHTSGEMTNPIPIEAAIIGVCAEHFSCVCLIGSALPRPVLVTELQYGLEMSPSVEAALHAGILEANRASPAYSAIRAEYVITVAPPRHAPLPRTAKGNVRRGATHRRFAHQLARWFGEAGVPQDVLESLEDENCILGCQISRDGLQSGEQSFQRESTRNAPGVDMDSLQGSVQVTPSTNWVVASHMYLVAMSLVLLHHMTKLKESCGHFGRGLNALEAFGEAAAMPSFCLLAGVSDNRQPSAAAMRKLAATTSILFAICLYVAYYSSVPDHVHWFYRHMVFGANRGMQKAPYREYFVMHTWFMLALPVWRCLNAAARTLGIKRALPAVGVLIHFGCWGNNCRWPLLRHPHDFEESVAAYGYFSGSRWLKAFAAWLPQNDLSVIGPFTLFYATLPYLMPSDFPYSLPNPFANACGRAWTNVTYNVSRAATRTLWLVSLSALLAVFSDPALLDVTGKALWHSKRAYGCDVSVFPPRALVVRADTLAPCGNGSAGSWSFRALLLDGVGVVLSLVGVLGLAALVPRHRTTWTEAGERTFAVYILHPYILPAVEVPISALAQVAAEAIHPEAVAPIAFLCAIVLCRALALPVLELLQIGKCASWTTAAIERCLFEARKISQGKTWTRASTEQQPLMGGDDNVVIRAAY</sequence>
<organism evidence="4 5">
    <name type="scientific">Prymnesium parvum</name>
    <name type="common">Toxic golden alga</name>
    <dbReference type="NCBI Taxonomy" id="97485"/>
    <lineage>
        <taxon>Eukaryota</taxon>
        <taxon>Haptista</taxon>
        <taxon>Haptophyta</taxon>
        <taxon>Prymnesiophyceae</taxon>
        <taxon>Prymnesiales</taxon>
        <taxon>Prymnesiaceae</taxon>
        <taxon>Prymnesium</taxon>
    </lineage>
</organism>
<proteinExistence type="predicted"/>
<dbReference type="Pfam" id="PF00501">
    <property type="entry name" value="AMP-binding"/>
    <property type="match status" value="1"/>
</dbReference>
<feature type="transmembrane region" description="Helical" evidence="2">
    <location>
        <begin position="469"/>
        <end position="487"/>
    </location>
</feature>
<keyword evidence="2" id="KW-0472">Membrane</keyword>
<dbReference type="Pfam" id="PF23562">
    <property type="entry name" value="AMP-binding_C_3"/>
    <property type="match status" value="1"/>
</dbReference>
<evidence type="ECO:0000256" key="1">
    <source>
        <dbReference type="SAM" id="MobiDB-lite"/>
    </source>
</evidence>
<feature type="transmembrane region" description="Helical" evidence="2">
    <location>
        <begin position="653"/>
        <end position="671"/>
    </location>
</feature>
<evidence type="ECO:0000259" key="3">
    <source>
        <dbReference type="Pfam" id="PF00501"/>
    </source>
</evidence>
<protein>
    <recommendedName>
        <fullName evidence="3">AMP-dependent synthetase/ligase domain-containing protein</fullName>
    </recommendedName>
</protein>